<dbReference type="EMBL" id="MU858052">
    <property type="protein sequence ID" value="KAK4218555.1"/>
    <property type="molecule type" value="Genomic_DNA"/>
</dbReference>
<feature type="signal peptide" evidence="1">
    <location>
        <begin position="1"/>
        <end position="41"/>
    </location>
</feature>
<reference evidence="2" key="2">
    <citation type="submission" date="2023-05" db="EMBL/GenBank/DDBJ databases">
        <authorList>
            <consortium name="Lawrence Berkeley National Laboratory"/>
            <person name="Steindorff A."/>
            <person name="Hensen N."/>
            <person name="Bonometti L."/>
            <person name="Westerberg I."/>
            <person name="Brannstrom I.O."/>
            <person name="Guillou S."/>
            <person name="Cros-Aarteil S."/>
            <person name="Calhoun S."/>
            <person name="Haridas S."/>
            <person name="Kuo A."/>
            <person name="Mondo S."/>
            <person name="Pangilinan J."/>
            <person name="Riley R."/>
            <person name="Labutti K."/>
            <person name="Andreopoulos B."/>
            <person name="Lipzen A."/>
            <person name="Chen C."/>
            <person name="Yanf M."/>
            <person name="Daum C."/>
            <person name="Ng V."/>
            <person name="Clum A."/>
            <person name="Ohm R."/>
            <person name="Martin F."/>
            <person name="Silar P."/>
            <person name="Natvig D."/>
            <person name="Lalanne C."/>
            <person name="Gautier V."/>
            <person name="Ament-Velasquez S.L."/>
            <person name="Kruys A."/>
            <person name="Hutchinson M.I."/>
            <person name="Powell A.J."/>
            <person name="Barry K."/>
            <person name="Miller A.N."/>
            <person name="Grigoriev I.V."/>
            <person name="Debuchy R."/>
            <person name="Gladieux P."/>
            <person name="Thoren M.H."/>
            <person name="Johannesson H."/>
        </authorList>
    </citation>
    <scope>NUCLEOTIDE SEQUENCE</scope>
    <source>
        <strain evidence="2">PSN293</strain>
    </source>
</reference>
<dbReference type="Proteomes" id="UP001301769">
    <property type="component" value="Unassembled WGS sequence"/>
</dbReference>
<proteinExistence type="predicted"/>
<dbReference type="AlphaFoldDB" id="A0AAN6YIW2"/>
<dbReference type="PANTHER" id="PTHR40640">
    <property type="entry name" value="ANCHORED GLYCOPROTEIN, PUTATIVE (AFU_ORTHOLOGUE AFUA_8G04860)-RELATED"/>
    <property type="match status" value="1"/>
</dbReference>
<evidence type="ECO:0000313" key="3">
    <source>
        <dbReference type="Proteomes" id="UP001301769"/>
    </source>
</evidence>
<dbReference type="PANTHER" id="PTHR40640:SF1">
    <property type="entry name" value="ANCHORED GLYCOPROTEIN, PUTATIVE (AFU_ORTHOLOGUE AFUA_8G04860)-RELATED"/>
    <property type="match status" value="1"/>
</dbReference>
<reference evidence="2" key="1">
    <citation type="journal article" date="2023" name="Mol. Phylogenet. Evol.">
        <title>Genome-scale phylogeny and comparative genomics of the fungal order Sordariales.</title>
        <authorList>
            <person name="Hensen N."/>
            <person name="Bonometti L."/>
            <person name="Westerberg I."/>
            <person name="Brannstrom I.O."/>
            <person name="Guillou S."/>
            <person name="Cros-Aarteil S."/>
            <person name="Calhoun S."/>
            <person name="Haridas S."/>
            <person name="Kuo A."/>
            <person name="Mondo S."/>
            <person name="Pangilinan J."/>
            <person name="Riley R."/>
            <person name="LaButti K."/>
            <person name="Andreopoulos B."/>
            <person name="Lipzen A."/>
            <person name="Chen C."/>
            <person name="Yan M."/>
            <person name="Daum C."/>
            <person name="Ng V."/>
            <person name="Clum A."/>
            <person name="Steindorff A."/>
            <person name="Ohm R.A."/>
            <person name="Martin F."/>
            <person name="Silar P."/>
            <person name="Natvig D.O."/>
            <person name="Lalanne C."/>
            <person name="Gautier V."/>
            <person name="Ament-Velasquez S.L."/>
            <person name="Kruys A."/>
            <person name="Hutchinson M.I."/>
            <person name="Powell A.J."/>
            <person name="Barry K."/>
            <person name="Miller A.N."/>
            <person name="Grigoriev I.V."/>
            <person name="Debuchy R."/>
            <person name="Gladieux P."/>
            <person name="Hiltunen Thoren M."/>
            <person name="Johannesson H."/>
        </authorList>
    </citation>
    <scope>NUCLEOTIDE SEQUENCE</scope>
    <source>
        <strain evidence="2">PSN293</strain>
    </source>
</reference>
<protein>
    <submittedName>
        <fullName evidence="2">Uncharacterized protein</fullName>
    </submittedName>
</protein>
<comment type="caution">
    <text evidence="2">The sequence shown here is derived from an EMBL/GenBank/DDBJ whole genome shotgun (WGS) entry which is preliminary data.</text>
</comment>
<accession>A0AAN6YIW2</accession>
<evidence type="ECO:0000256" key="1">
    <source>
        <dbReference type="SAM" id="SignalP"/>
    </source>
</evidence>
<feature type="chain" id="PRO_5042955420" evidence="1">
    <location>
        <begin position="42"/>
        <end position="230"/>
    </location>
</feature>
<gene>
    <name evidence="2" type="ORF">QBC37DRAFT_188917</name>
</gene>
<sequence>MMKLQLLRPPKSRRGALQQALSLPPLLLLSIAGLCATTVSGQSTVSVYLPGYNEADWEALRGSIIRSDQSATTYTVFCAEQAPTCQIAGDLPFIFAAGQKTLSYGGAAAGEITADLHCALAEKTAATCTGSTSFASGYHQGTISGPTQTVWTKTFSGPQVTWGVLTLATPGPTPTDTDLNGIVFTPPTGPGAGAAQTATSGASRSYQSAGGLVTAISAAGVLFLTAFRMV</sequence>
<keyword evidence="3" id="KW-1185">Reference proteome</keyword>
<name>A0AAN6YIW2_9PEZI</name>
<evidence type="ECO:0000313" key="2">
    <source>
        <dbReference type="EMBL" id="KAK4218555.1"/>
    </source>
</evidence>
<keyword evidence="1" id="KW-0732">Signal</keyword>
<organism evidence="2 3">
    <name type="scientific">Rhypophila decipiens</name>
    <dbReference type="NCBI Taxonomy" id="261697"/>
    <lineage>
        <taxon>Eukaryota</taxon>
        <taxon>Fungi</taxon>
        <taxon>Dikarya</taxon>
        <taxon>Ascomycota</taxon>
        <taxon>Pezizomycotina</taxon>
        <taxon>Sordariomycetes</taxon>
        <taxon>Sordariomycetidae</taxon>
        <taxon>Sordariales</taxon>
        <taxon>Naviculisporaceae</taxon>
        <taxon>Rhypophila</taxon>
    </lineage>
</organism>